<evidence type="ECO:0000313" key="1">
    <source>
        <dbReference type="EMBL" id="AHM73865.2"/>
    </source>
</evidence>
<protein>
    <submittedName>
        <fullName evidence="1">Uncharacterized protein</fullName>
    </submittedName>
</protein>
<dbReference type="Proteomes" id="UP000230961">
    <property type="component" value="Chromosome"/>
</dbReference>
<evidence type="ECO:0000313" key="2">
    <source>
        <dbReference type="Proteomes" id="UP000230961"/>
    </source>
</evidence>
<gene>
    <name evidence="1" type="ORF">LC20_02612</name>
</gene>
<name>A0A7U4GFB5_YEREN</name>
<proteinExistence type="predicted"/>
<organism evidence="1 2">
    <name type="scientific">Yersinia enterocolitica LC20</name>
    <dbReference type="NCBI Taxonomy" id="1443113"/>
    <lineage>
        <taxon>Bacteria</taxon>
        <taxon>Pseudomonadati</taxon>
        <taxon>Pseudomonadota</taxon>
        <taxon>Gammaproteobacteria</taxon>
        <taxon>Enterobacterales</taxon>
        <taxon>Yersiniaceae</taxon>
        <taxon>Yersinia</taxon>
    </lineage>
</organism>
<accession>A0A7U4GFB5</accession>
<dbReference type="EMBL" id="CP007448">
    <property type="protein sequence ID" value="AHM73865.2"/>
    <property type="molecule type" value="Genomic_DNA"/>
</dbReference>
<sequence>MKTAIWIWLTHAFFFDFFDNCPETLKEALDKRGIIAKILDWLGHLFNPGESIANNKIPAIEEDKKIINYNIKDNTYLIGRDEFSHPDESCFEYDELNNTFTFDSDDAYRENEGEGEIIGLCDALSAKLRLA</sequence>
<dbReference type="KEGG" id="yel:LC20_02612"/>
<dbReference type="AlphaFoldDB" id="A0A7U4GFB5"/>
<reference evidence="1 2" key="1">
    <citation type="submission" date="2017-11" db="EMBL/GenBank/DDBJ databases">
        <title>The complete genome sequence and comparative genome analysis of Yersinia enterocolitica strain LC20.</title>
        <authorList>
            <person name="Shi G."/>
            <person name="Su M."/>
            <person name="Liang J."/>
            <person name="Gu W."/>
            <person name="Xiao Y."/>
            <person name="Zhang Z."/>
            <person name="Qiu H."/>
            <person name="Duan R."/>
            <person name="Zhang Z."/>
            <person name="Li Y."/>
            <person name="Zhang X."/>
            <person name="Ling Y."/>
            <person name="Song L."/>
            <person name="Chen M."/>
            <person name="Zhao Y."/>
            <person name="Wu J."/>
            <person name="Jing H."/>
            <person name="Xiao J."/>
            <person name="Wang X."/>
        </authorList>
    </citation>
    <scope>NUCLEOTIDE SEQUENCE [LARGE SCALE GENOMIC DNA]</scope>
    <source>
        <strain evidence="1 2">LC20</strain>
    </source>
</reference>